<feature type="non-terminal residue" evidence="3">
    <location>
        <position position="83"/>
    </location>
</feature>
<sequence>MNNKNDEKPWEKTFEEDRDEQGNYSRTANRRNAKNNTMLTTSLLIIFIVIIIGTIALYFISQKSESKPASSSQINTVVTSKKA</sequence>
<name>A0A6A8LW08_9LACO</name>
<evidence type="ECO:0000256" key="1">
    <source>
        <dbReference type="SAM" id="MobiDB-lite"/>
    </source>
</evidence>
<organism evidence="3 4">
    <name type="scientific">Ligilactobacillus salivarius</name>
    <dbReference type="NCBI Taxonomy" id="1624"/>
    <lineage>
        <taxon>Bacteria</taxon>
        <taxon>Bacillati</taxon>
        <taxon>Bacillota</taxon>
        <taxon>Bacilli</taxon>
        <taxon>Lactobacillales</taxon>
        <taxon>Lactobacillaceae</taxon>
        <taxon>Ligilactobacillus</taxon>
    </lineage>
</organism>
<reference evidence="3 4" key="1">
    <citation type="submission" date="2019-11" db="EMBL/GenBank/DDBJ databases">
        <title>Draft Genome Sequence of Plant Growth-Promoting Rhizosphere-Associated Bacteria.</title>
        <authorList>
            <person name="Vasilyev I.Y."/>
            <person name="Radchenko V."/>
            <person name="Ilnitskaya E.V."/>
        </authorList>
    </citation>
    <scope>NUCLEOTIDE SEQUENCE [LARGE SCALE GENOMIC DNA]</scope>
    <source>
        <strain evidence="3 4">VRA_1sq_f</strain>
    </source>
</reference>
<dbReference type="EMBL" id="WKKZ01000596">
    <property type="protein sequence ID" value="MSE06089.1"/>
    <property type="molecule type" value="Genomic_DNA"/>
</dbReference>
<feature type="region of interest" description="Disordered" evidence="1">
    <location>
        <begin position="63"/>
        <end position="83"/>
    </location>
</feature>
<feature type="region of interest" description="Disordered" evidence="1">
    <location>
        <begin position="1"/>
        <end position="32"/>
    </location>
</feature>
<comment type="caution">
    <text evidence="3">The sequence shown here is derived from an EMBL/GenBank/DDBJ whole genome shotgun (WGS) entry which is preliminary data.</text>
</comment>
<feature type="compositionally biased region" description="Basic and acidic residues" evidence="1">
    <location>
        <begin position="1"/>
        <end position="15"/>
    </location>
</feature>
<dbReference type="Proteomes" id="UP000437575">
    <property type="component" value="Unassembled WGS sequence"/>
</dbReference>
<keyword evidence="2" id="KW-1133">Transmembrane helix</keyword>
<keyword evidence="2" id="KW-0812">Transmembrane</keyword>
<feature type="compositionally biased region" description="Polar residues" evidence="1">
    <location>
        <begin position="74"/>
        <end position="83"/>
    </location>
</feature>
<feature type="transmembrane region" description="Helical" evidence="2">
    <location>
        <begin position="39"/>
        <end position="60"/>
    </location>
</feature>
<evidence type="ECO:0000313" key="4">
    <source>
        <dbReference type="Proteomes" id="UP000437575"/>
    </source>
</evidence>
<evidence type="ECO:0000313" key="3">
    <source>
        <dbReference type="EMBL" id="MSE06089.1"/>
    </source>
</evidence>
<proteinExistence type="predicted"/>
<gene>
    <name evidence="3" type="ORF">GKC34_09915</name>
</gene>
<dbReference type="AlphaFoldDB" id="A0A6A8LW08"/>
<keyword evidence="2" id="KW-0472">Membrane</keyword>
<protein>
    <submittedName>
        <fullName evidence="3">LysM domain-containing protein</fullName>
    </submittedName>
</protein>
<accession>A0A6A8LW08</accession>
<feature type="compositionally biased region" description="Low complexity" evidence="1">
    <location>
        <begin position="63"/>
        <end position="73"/>
    </location>
</feature>
<evidence type="ECO:0000256" key="2">
    <source>
        <dbReference type="SAM" id="Phobius"/>
    </source>
</evidence>